<dbReference type="OrthoDB" id="2646147at2"/>
<dbReference type="GO" id="GO:0003677">
    <property type="term" value="F:DNA binding"/>
    <property type="evidence" value="ECO:0007669"/>
    <property type="project" value="UniProtKB-KW"/>
</dbReference>
<evidence type="ECO:0000313" key="6">
    <source>
        <dbReference type="Proteomes" id="UP000075806"/>
    </source>
</evidence>
<evidence type="ECO:0000256" key="2">
    <source>
        <dbReference type="ARBA" id="ARBA00023125"/>
    </source>
</evidence>
<dbReference type="PROSITE" id="PS50987">
    <property type="entry name" value="HTH_ARSR_2"/>
    <property type="match status" value="1"/>
</dbReference>
<dbReference type="PRINTS" id="PR00778">
    <property type="entry name" value="HTHARSR"/>
</dbReference>
<dbReference type="RefSeq" id="WP_061949803.1">
    <property type="nucleotide sequence ID" value="NZ_LTAO01000036.1"/>
</dbReference>
<dbReference type="Pfam" id="PF01022">
    <property type="entry name" value="HTH_5"/>
    <property type="match status" value="1"/>
</dbReference>
<keyword evidence="3" id="KW-0804">Transcription</keyword>
<keyword evidence="2" id="KW-0238">DNA-binding</keyword>
<accession>A0A161P8J3</accession>
<sequence length="347" mass="40975">MEFLEVTGRKRQNYEIEFSSSVLWECALGIAAITNQPLIDSLEKPKKYWESIRESFSKDMKKHLDYLEAHNTWKALLLTLHAQSFISLNEWSAYIDKLSHEEFRYVCLPYLGEGYQLYRKEAANKNKEALRELQLQIEQDNFLHRYIEFIGNCEVERVKFHMKEVMSGWYEGVVKDKESELNEAFNLDIHLKKQSLKKMEATEFVKWVTGGIEYKAEPSVYKVLLIPQYIYRPWNIVADLEGTKVIYYPISNISLNPEDKYVPDQFLILKYKALGDEVRLRMVKMLYEKDYSLQQLTDMLVLGKSTVHHHLKLLRSAQLVKKKGSLYTLQKQSLAHLTDELQHYLNQ</sequence>
<evidence type="ECO:0000256" key="3">
    <source>
        <dbReference type="ARBA" id="ARBA00023163"/>
    </source>
</evidence>
<reference evidence="5" key="1">
    <citation type="submission" date="2016-02" db="EMBL/GenBank/DDBJ databases">
        <title>Genome sequence of Bacillus trypoxylicola KCTC 13244(T).</title>
        <authorList>
            <person name="Jeong H."/>
            <person name="Park S.-H."/>
            <person name="Choi S.-K."/>
        </authorList>
    </citation>
    <scope>NUCLEOTIDE SEQUENCE [LARGE SCALE GENOMIC DNA]</scope>
    <source>
        <strain evidence="5">KCTC 13244</strain>
    </source>
</reference>
<dbReference type="Proteomes" id="UP000075806">
    <property type="component" value="Unassembled WGS sequence"/>
</dbReference>
<dbReference type="Gene3D" id="1.10.10.10">
    <property type="entry name" value="Winged helix-like DNA-binding domain superfamily/Winged helix DNA-binding domain"/>
    <property type="match status" value="1"/>
</dbReference>
<dbReference type="InterPro" id="IPR051081">
    <property type="entry name" value="HTH_MetalResp_TranReg"/>
</dbReference>
<keyword evidence="6" id="KW-1185">Reference proteome</keyword>
<dbReference type="AlphaFoldDB" id="A0A161P8J3"/>
<protein>
    <submittedName>
        <fullName evidence="5">ArsR family transcriptional regulator</fullName>
    </submittedName>
</protein>
<comment type="caution">
    <text evidence="5">The sequence shown here is derived from an EMBL/GenBank/DDBJ whole genome shotgun (WGS) entry which is preliminary data.</text>
</comment>
<organism evidence="5 6">
    <name type="scientific">Alkalihalobacillus trypoxylicola</name>
    <dbReference type="NCBI Taxonomy" id="519424"/>
    <lineage>
        <taxon>Bacteria</taxon>
        <taxon>Bacillati</taxon>
        <taxon>Bacillota</taxon>
        <taxon>Bacilli</taxon>
        <taxon>Bacillales</taxon>
        <taxon>Bacillaceae</taxon>
        <taxon>Alkalihalobacillus</taxon>
    </lineage>
</organism>
<dbReference type="EMBL" id="LTAO01000036">
    <property type="protein sequence ID" value="KYG27673.1"/>
    <property type="molecule type" value="Genomic_DNA"/>
</dbReference>
<dbReference type="GO" id="GO:0003700">
    <property type="term" value="F:DNA-binding transcription factor activity"/>
    <property type="evidence" value="ECO:0007669"/>
    <property type="project" value="InterPro"/>
</dbReference>
<dbReference type="PANTHER" id="PTHR33154:SF18">
    <property type="entry name" value="ARSENICAL RESISTANCE OPERON REPRESSOR"/>
    <property type="match status" value="1"/>
</dbReference>
<evidence type="ECO:0000256" key="1">
    <source>
        <dbReference type="ARBA" id="ARBA00023015"/>
    </source>
</evidence>
<proteinExistence type="predicted"/>
<dbReference type="InterPro" id="IPR011991">
    <property type="entry name" value="ArsR-like_HTH"/>
</dbReference>
<dbReference type="InterPro" id="IPR036390">
    <property type="entry name" value="WH_DNA-bd_sf"/>
</dbReference>
<dbReference type="SUPFAM" id="SSF46785">
    <property type="entry name" value="Winged helix' DNA-binding domain"/>
    <property type="match status" value="1"/>
</dbReference>
<gene>
    <name evidence="5" type="ORF">AZF04_10810</name>
</gene>
<dbReference type="PANTHER" id="PTHR33154">
    <property type="entry name" value="TRANSCRIPTIONAL REGULATOR, ARSR FAMILY"/>
    <property type="match status" value="1"/>
</dbReference>
<name>A0A161P8J3_9BACI</name>
<keyword evidence="1" id="KW-0805">Transcription regulation</keyword>
<evidence type="ECO:0000259" key="4">
    <source>
        <dbReference type="PROSITE" id="PS50987"/>
    </source>
</evidence>
<dbReference type="InterPro" id="IPR036388">
    <property type="entry name" value="WH-like_DNA-bd_sf"/>
</dbReference>
<dbReference type="STRING" id="519424.AZF04_10810"/>
<dbReference type="SMART" id="SM00418">
    <property type="entry name" value="HTH_ARSR"/>
    <property type="match status" value="1"/>
</dbReference>
<evidence type="ECO:0000313" key="5">
    <source>
        <dbReference type="EMBL" id="KYG27673.1"/>
    </source>
</evidence>
<feature type="domain" description="HTH arsR-type" evidence="4">
    <location>
        <begin position="259"/>
        <end position="347"/>
    </location>
</feature>
<dbReference type="InterPro" id="IPR001845">
    <property type="entry name" value="HTH_ArsR_DNA-bd_dom"/>
</dbReference>
<dbReference type="CDD" id="cd00090">
    <property type="entry name" value="HTH_ARSR"/>
    <property type="match status" value="1"/>
</dbReference>